<dbReference type="PATRIC" id="fig|1703775.3.peg.3116"/>
<dbReference type="InterPro" id="IPR020541">
    <property type="entry name" value="Chorismate_synthase_CS"/>
</dbReference>
<dbReference type="CDD" id="cd07304">
    <property type="entry name" value="Chorismate_synthase"/>
    <property type="match status" value="1"/>
</dbReference>
<dbReference type="GO" id="GO:0004107">
    <property type="term" value="F:chorismate synthase activity"/>
    <property type="evidence" value="ECO:0007669"/>
    <property type="project" value="UniProtKB-UniRule"/>
</dbReference>
<dbReference type="HAMAP" id="MF_00300">
    <property type="entry name" value="Chorismate_synth"/>
    <property type="match status" value="1"/>
</dbReference>
<comment type="similarity">
    <text evidence="2 11">Belongs to the chorismate synthase family.</text>
</comment>
<dbReference type="EC" id="4.2.3.5" evidence="3 11"/>
<keyword evidence="4 11" id="KW-0028">Amino-acid biosynthesis</keyword>
<evidence type="ECO:0000256" key="8">
    <source>
        <dbReference type="ARBA" id="ARBA00022857"/>
    </source>
</evidence>
<dbReference type="PIRSF" id="PIRSF001456">
    <property type="entry name" value="Chorismate_synth"/>
    <property type="match status" value="1"/>
</dbReference>
<dbReference type="AlphaFoldDB" id="A0A0S7XWC0"/>
<dbReference type="SUPFAM" id="SSF103263">
    <property type="entry name" value="Chorismate synthase, AroC"/>
    <property type="match status" value="1"/>
</dbReference>
<comment type="catalytic activity">
    <reaction evidence="11">
        <text>5-O-(1-carboxyvinyl)-3-phosphoshikimate = chorismate + phosphate</text>
        <dbReference type="Rhea" id="RHEA:21020"/>
        <dbReference type="ChEBI" id="CHEBI:29748"/>
        <dbReference type="ChEBI" id="CHEBI:43474"/>
        <dbReference type="ChEBI" id="CHEBI:57701"/>
        <dbReference type="EC" id="4.2.3.5"/>
    </reaction>
</comment>
<evidence type="ECO:0000313" key="13">
    <source>
        <dbReference type="Proteomes" id="UP000051861"/>
    </source>
</evidence>
<evidence type="ECO:0000256" key="2">
    <source>
        <dbReference type="ARBA" id="ARBA00008014"/>
    </source>
</evidence>
<comment type="caution">
    <text evidence="12">The sequence shown here is derived from an EMBL/GenBank/DDBJ whole genome shotgun (WGS) entry which is preliminary data.</text>
</comment>
<dbReference type="PANTHER" id="PTHR21085:SF0">
    <property type="entry name" value="CHORISMATE SYNTHASE"/>
    <property type="match status" value="1"/>
</dbReference>
<comment type="pathway">
    <text evidence="1 11">Metabolic intermediate biosynthesis; chorismate biosynthesis; chorismate from D-erythrose 4-phosphate and phosphoenolpyruvate: step 7/7.</text>
</comment>
<evidence type="ECO:0000256" key="4">
    <source>
        <dbReference type="ARBA" id="ARBA00022605"/>
    </source>
</evidence>
<feature type="binding site" evidence="11">
    <location>
        <position position="296"/>
    </location>
    <ligand>
        <name>FMN</name>
        <dbReference type="ChEBI" id="CHEBI:58210"/>
    </ligand>
</feature>
<accession>A0A0S7XWC0</accession>
<dbReference type="GO" id="GO:0005829">
    <property type="term" value="C:cytosol"/>
    <property type="evidence" value="ECO:0007669"/>
    <property type="project" value="TreeGrafter"/>
</dbReference>
<dbReference type="PROSITE" id="PS00626">
    <property type="entry name" value="RCC1_2"/>
    <property type="match status" value="1"/>
</dbReference>
<evidence type="ECO:0000256" key="11">
    <source>
        <dbReference type="HAMAP-Rule" id="MF_00300"/>
    </source>
</evidence>
<dbReference type="GO" id="GO:0009073">
    <property type="term" value="P:aromatic amino acid family biosynthetic process"/>
    <property type="evidence" value="ECO:0007669"/>
    <property type="project" value="UniProtKB-KW"/>
</dbReference>
<dbReference type="EMBL" id="LIZX01000073">
    <property type="protein sequence ID" value="KPJ66727.1"/>
    <property type="molecule type" value="Genomic_DNA"/>
</dbReference>
<dbReference type="GO" id="GO:0008652">
    <property type="term" value="P:amino acid biosynthetic process"/>
    <property type="evidence" value="ECO:0007669"/>
    <property type="project" value="UniProtKB-KW"/>
</dbReference>
<evidence type="ECO:0000256" key="6">
    <source>
        <dbReference type="ARBA" id="ARBA00022643"/>
    </source>
</evidence>
<keyword evidence="6 11" id="KW-0288">FMN</keyword>
<proteinExistence type="inferred from homology"/>
<dbReference type="InterPro" id="IPR035904">
    <property type="entry name" value="Chorismate_synth_AroC_sf"/>
</dbReference>
<keyword evidence="8 11" id="KW-0521">NADP</keyword>
<evidence type="ECO:0000256" key="1">
    <source>
        <dbReference type="ARBA" id="ARBA00005044"/>
    </source>
</evidence>
<comment type="caution">
    <text evidence="11">Lacks conserved residue(s) required for the propagation of feature annotation.</text>
</comment>
<gene>
    <name evidence="11" type="primary">aroC</name>
    <name evidence="12" type="ORF">AMJ44_07905</name>
</gene>
<dbReference type="Proteomes" id="UP000051861">
    <property type="component" value="Unassembled WGS sequence"/>
</dbReference>
<dbReference type="GO" id="GO:0009423">
    <property type="term" value="P:chorismate biosynthetic process"/>
    <property type="evidence" value="ECO:0007669"/>
    <property type="project" value="UniProtKB-UniRule"/>
</dbReference>
<dbReference type="UniPathway" id="UPA00053">
    <property type="reaction ID" value="UER00090"/>
</dbReference>
<evidence type="ECO:0000256" key="5">
    <source>
        <dbReference type="ARBA" id="ARBA00022630"/>
    </source>
</evidence>
<dbReference type="InterPro" id="IPR000453">
    <property type="entry name" value="Chorismate_synth"/>
</dbReference>
<feature type="binding site" evidence="11">
    <location>
        <position position="40"/>
    </location>
    <ligand>
        <name>NADP(+)</name>
        <dbReference type="ChEBI" id="CHEBI:58349"/>
    </ligand>
</feature>
<dbReference type="GO" id="GO:0010181">
    <property type="term" value="F:FMN binding"/>
    <property type="evidence" value="ECO:0007669"/>
    <property type="project" value="TreeGrafter"/>
</dbReference>
<dbReference type="InterPro" id="IPR000408">
    <property type="entry name" value="Reg_chr_condens"/>
</dbReference>
<feature type="binding site" evidence="11">
    <location>
        <begin position="270"/>
        <end position="274"/>
    </location>
    <ligand>
        <name>FMN</name>
        <dbReference type="ChEBI" id="CHEBI:58210"/>
    </ligand>
</feature>
<comment type="function">
    <text evidence="11">Catalyzes the anti-1,4-elimination of the C-3 phosphate and the C-6 proR hydrogen from 5-enolpyruvylshikimate-3-phosphate (EPSP) to yield chorismate, which is the branch point compound that serves as the starting substrate for the three terminal pathways of aromatic amino acid biosynthesis. This reaction introduces a second double bond into the aromatic ring system.</text>
</comment>
<keyword evidence="5 11" id="KW-0285">Flavoprotein</keyword>
<dbReference type="PANTHER" id="PTHR21085">
    <property type="entry name" value="CHORISMATE SYNTHASE"/>
    <property type="match status" value="1"/>
</dbReference>
<dbReference type="Gene3D" id="3.60.150.10">
    <property type="entry name" value="Chorismate synthase AroC"/>
    <property type="match status" value="2"/>
</dbReference>
<keyword evidence="9 11" id="KW-0057">Aromatic amino acid biosynthesis</keyword>
<protein>
    <recommendedName>
        <fullName evidence="3 11">Chorismate synthase</fullName>
        <shortName evidence="11">CS</shortName>
        <ecNumber evidence="3 11">4.2.3.5</ecNumber>
    </recommendedName>
    <alternativeName>
        <fullName evidence="11">5-enolpyruvylshikimate-3-phosphate phospholyase</fullName>
    </alternativeName>
</protein>
<dbReference type="Pfam" id="PF01264">
    <property type="entry name" value="Chorismate_synt"/>
    <property type="match status" value="1"/>
</dbReference>
<evidence type="ECO:0000256" key="7">
    <source>
        <dbReference type="ARBA" id="ARBA00022827"/>
    </source>
</evidence>
<evidence type="ECO:0000256" key="10">
    <source>
        <dbReference type="ARBA" id="ARBA00023239"/>
    </source>
</evidence>
<feature type="binding site" evidence="11">
    <location>
        <position position="255"/>
    </location>
    <ligand>
        <name>FMN</name>
        <dbReference type="ChEBI" id="CHEBI:58210"/>
    </ligand>
</feature>
<sequence>MLRYLTAGESHGIALVAILEGCPANLPLSEEDINRELERRQQGYGRGERMKIESDKAEIVSGIRNGKTIGSPISLRIPNRSTELFEKVITQLRPGHADLPGALKYNQKDVRNILERASARETAAKVAMGAIAKKLLSEFKINVFSRVMKIGGASEEAEWKKLIDKAAEEGDSLGGAFEITVTGMPIGLGSHVHWDRRLDGNLARVLMAVPAVKGVEIGLGFGVADLPGSKMHDEIFYSKDKGFFHKTNQAGGLEGGITNGEPIVIRAAVKPIATLKKPLKSVDLVSKKASEALVERSDISAVEPAAVVGEAAVALELAAAFLEKFGGDSIEDVAASYKAYLARVI</sequence>
<evidence type="ECO:0000256" key="3">
    <source>
        <dbReference type="ARBA" id="ARBA00013036"/>
    </source>
</evidence>
<name>A0A0S7XWC0_UNCSA</name>
<dbReference type="PROSITE" id="PS00788">
    <property type="entry name" value="CHORISMATE_SYNTHASE_2"/>
    <property type="match status" value="1"/>
</dbReference>
<comment type="subunit">
    <text evidence="11">Homotetramer.</text>
</comment>
<organism evidence="12 13">
    <name type="scientific">candidate division WOR-1 bacterium DG_54_3</name>
    <dbReference type="NCBI Taxonomy" id="1703775"/>
    <lineage>
        <taxon>Bacteria</taxon>
        <taxon>Bacillati</taxon>
        <taxon>Saganbacteria</taxon>
    </lineage>
</organism>
<dbReference type="PROSITE" id="PS00787">
    <property type="entry name" value="CHORISMATE_SYNTHASE_1"/>
    <property type="match status" value="1"/>
</dbReference>
<evidence type="ECO:0000313" key="12">
    <source>
        <dbReference type="EMBL" id="KPJ66727.1"/>
    </source>
</evidence>
<keyword evidence="10 11" id="KW-0456">Lyase</keyword>
<comment type="cofactor">
    <cofactor evidence="11">
        <name>FMNH2</name>
        <dbReference type="ChEBI" id="CHEBI:57618"/>
    </cofactor>
    <text evidence="11">Reduced FMN (FMNH(2)).</text>
</comment>
<reference evidence="12 13" key="1">
    <citation type="journal article" date="2015" name="Microbiome">
        <title>Genomic resolution of linkages in carbon, nitrogen, and sulfur cycling among widespread estuary sediment bacteria.</title>
        <authorList>
            <person name="Baker B.J."/>
            <person name="Lazar C.S."/>
            <person name="Teske A.P."/>
            <person name="Dick G.J."/>
        </authorList>
    </citation>
    <scope>NUCLEOTIDE SEQUENCE [LARGE SCALE GENOMIC DNA]</scope>
    <source>
        <strain evidence="12">DG_54_3</strain>
    </source>
</reference>
<keyword evidence="7 11" id="KW-0274">FAD</keyword>
<feature type="binding site" evidence="11">
    <location>
        <begin position="116"/>
        <end position="118"/>
    </location>
    <ligand>
        <name>FMN</name>
        <dbReference type="ChEBI" id="CHEBI:58210"/>
    </ligand>
</feature>
<feature type="binding site" evidence="11">
    <location>
        <position position="46"/>
    </location>
    <ligand>
        <name>NADP(+)</name>
        <dbReference type="ChEBI" id="CHEBI:58349"/>
    </ligand>
</feature>
<evidence type="ECO:0000256" key="9">
    <source>
        <dbReference type="ARBA" id="ARBA00023141"/>
    </source>
</evidence>